<sequence>MSSWVLCFLHNGMCCQVTQLELQGGPEAQREMEKDATSDIHMAKTILTTFAASWGLSSEPSGGVGGEERGEGICASRCIDCPLQTLKVIFSPYLGGNYTLGRGPVRIGLTWNKKQPLTPGWGIWSEHQDEGEDGKQPMKAVMGDAGRQRDGRQSGRRWRNGEGGKGSLCGFESTYPAVSCPSAAAFRETFANPTQFRRRVQCGRIRI</sequence>
<comment type="caution">
    <text evidence="3">The sequence shown here is derived from an EMBL/GenBank/DDBJ whole genome shotgun (WGS) entry which is preliminary data.</text>
</comment>
<feature type="region of interest" description="Disordered" evidence="1">
    <location>
        <begin position="128"/>
        <end position="163"/>
    </location>
</feature>
<keyword evidence="2" id="KW-0732">Signal</keyword>
<gene>
    <name evidence="3" type="ORF">PLEPLA_LOCUS22232</name>
</gene>
<dbReference type="AlphaFoldDB" id="A0A9N7UP25"/>
<evidence type="ECO:0000313" key="4">
    <source>
        <dbReference type="Proteomes" id="UP001153269"/>
    </source>
</evidence>
<feature type="signal peptide" evidence="2">
    <location>
        <begin position="1"/>
        <end position="19"/>
    </location>
</feature>
<evidence type="ECO:0000256" key="1">
    <source>
        <dbReference type="SAM" id="MobiDB-lite"/>
    </source>
</evidence>
<evidence type="ECO:0000313" key="3">
    <source>
        <dbReference type="EMBL" id="CAB1434162.1"/>
    </source>
</evidence>
<accession>A0A9N7UP25</accession>
<name>A0A9N7UP25_PLEPL</name>
<dbReference type="Proteomes" id="UP001153269">
    <property type="component" value="Unassembled WGS sequence"/>
</dbReference>
<proteinExistence type="predicted"/>
<evidence type="ECO:0000256" key="2">
    <source>
        <dbReference type="SAM" id="SignalP"/>
    </source>
</evidence>
<feature type="chain" id="PRO_5040355059" evidence="2">
    <location>
        <begin position="20"/>
        <end position="207"/>
    </location>
</feature>
<reference evidence="3" key="1">
    <citation type="submission" date="2020-03" db="EMBL/GenBank/DDBJ databases">
        <authorList>
            <person name="Weist P."/>
        </authorList>
    </citation>
    <scope>NUCLEOTIDE SEQUENCE</scope>
</reference>
<organism evidence="3 4">
    <name type="scientific">Pleuronectes platessa</name>
    <name type="common">European plaice</name>
    <dbReference type="NCBI Taxonomy" id="8262"/>
    <lineage>
        <taxon>Eukaryota</taxon>
        <taxon>Metazoa</taxon>
        <taxon>Chordata</taxon>
        <taxon>Craniata</taxon>
        <taxon>Vertebrata</taxon>
        <taxon>Euteleostomi</taxon>
        <taxon>Actinopterygii</taxon>
        <taxon>Neopterygii</taxon>
        <taxon>Teleostei</taxon>
        <taxon>Neoteleostei</taxon>
        <taxon>Acanthomorphata</taxon>
        <taxon>Carangaria</taxon>
        <taxon>Pleuronectiformes</taxon>
        <taxon>Pleuronectoidei</taxon>
        <taxon>Pleuronectidae</taxon>
        <taxon>Pleuronectes</taxon>
    </lineage>
</organism>
<protein>
    <submittedName>
        <fullName evidence="3">Uncharacterized protein</fullName>
    </submittedName>
</protein>
<dbReference type="EMBL" id="CADEAL010001635">
    <property type="protein sequence ID" value="CAB1434162.1"/>
    <property type="molecule type" value="Genomic_DNA"/>
</dbReference>
<keyword evidence="4" id="KW-1185">Reference proteome</keyword>